<dbReference type="RefSeq" id="WP_109622076.1">
    <property type="nucleotide sequence ID" value="NZ_QGDO01000008.1"/>
</dbReference>
<dbReference type="OrthoDB" id="1295312at2"/>
<name>A0A315Z5S8_SEDFL</name>
<organism evidence="1 2">
    <name type="scientific">Sediminitomix flava</name>
    <dbReference type="NCBI Taxonomy" id="379075"/>
    <lineage>
        <taxon>Bacteria</taxon>
        <taxon>Pseudomonadati</taxon>
        <taxon>Bacteroidota</taxon>
        <taxon>Cytophagia</taxon>
        <taxon>Cytophagales</taxon>
        <taxon>Flammeovirgaceae</taxon>
        <taxon>Sediminitomix</taxon>
    </lineage>
</organism>
<dbReference type="AlphaFoldDB" id="A0A315Z5S8"/>
<comment type="caution">
    <text evidence="1">The sequence shown here is derived from an EMBL/GenBank/DDBJ whole genome shotgun (WGS) entry which is preliminary data.</text>
</comment>
<accession>A0A315Z5S8</accession>
<gene>
    <name evidence="1" type="ORF">BC781_10861</name>
</gene>
<reference evidence="1 2" key="1">
    <citation type="submission" date="2018-03" db="EMBL/GenBank/DDBJ databases">
        <title>Genomic Encyclopedia of Archaeal and Bacterial Type Strains, Phase II (KMG-II): from individual species to whole genera.</title>
        <authorList>
            <person name="Goeker M."/>
        </authorList>
    </citation>
    <scope>NUCLEOTIDE SEQUENCE [LARGE SCALE GENOMIC DNA]</scope>
    <source>
        <strain evidence="1 2">DSM 28229</strain>
    </source>
</reference>
<dbReference type="Proteomes" id="UP000245535">
    <property type="component" value="Unassembled WGS sequence"/>
</dbReference>
<protein>
    <submittedName>
        <fullName evidence="1">Uncharacterized protein</fullName>
    </submittedName>
</protein>
<sequence>MISKEEKLVLVERIVGSDTFKKAPSSSAMLRYLVEVNIEDRFLKEGIIDLEFFGGKPNEIRNNPRVRVNIYNLRKKLDAYYQNEGVSDVWKLQIDKGQYGLRFEKQMAETSTPKHIQIRPLVPYFLGMIPVFILAFFQLPNHPPKVWESFFESEQTTNLYIGDSFGFGGKTISGRNGWTRDFSVNSLEEYYQFVKENPNLAQKTKSSNYTYSTRMAEHASHDLSRLFTQFENDFEIKYASKSSFSDLKKDHSIYVGRLKDQKNFVYLFNEANPYFELNDRMITFSGHPILADTSLQLIQNKTETDYALVSRMKGPENTAQFFFFSDHDIGVMATVEYFTNLDSLTSFENRYLKEDDCFTAIYKVKGQERVNLAMEMVMVVPFTPF</sequence>
<evidence type="ECO:0000313" key="1">
    <source>
        <dbReference type="EMBL" id="PWJ37926.1"/>
    </source>
</evidence>
<keyword evidence="2" id="KW-1185">Reference proteome</keyword>
<dbReference type="EMBL" id="QGDO01000008">
    <property type="protein sequence ID" value="PWJ37926.1"/>
    <property type="molecule type" value="Genomic_DNA"/>
</dbReference>
<evidence type="ECO:0000313" key="2">
    <source>
        <dbReference type="Proteomes" id="UP000245535"/>
    </source>
</evidence>
<proteinExistence type="predicted"/>